<gene>
    <name evidence="2" type="ORF">GCM10009038_24360</name>
</gene>
<dbReference type="RefSeq" id="WP_189444987.1">
    <property type="nucleotide sequence ID" value="NZ_BMZI01000005.1"/>
</dbReference>
<keyword evidence="3" id="KW-1185">Reference proteome</keyword>
<comment type="caution">
    <text evidence="2">The sequence shown here is derived from an EMBL/GenBank/DDBJ whole genome shotgun (WGS) entry which is preliminary data.</text>
</comment>
<name>A0ABQ3E642_9GAMM</name>
<evidence type="ECO:0000313" key="2">
    <source>
        <dbReference type="EMBL" id="GHB24406.1"/>
    </source>
</evidence>
<proteinExistence type="predicted"/>
<feature type="compositionally biased region" description="Basic and acidic residues" evidence="1">
    <location>
        <begin position="19"/>
        <end position="28"/>
    </location>
</feature>
<feature type="region of interest" description="Disordered" evidence="1">
    <location>
        <begin position="1"/>
        <end position="115"/>
    </location>
</feature>
<reference evidence="3" key="1">
    <citation type="journal article" date="2019" name="Int. J. Syst. Evol. Microbiol.">
        <title>The Global Catalogue of Microorganisms (GCM) 10K type strain sequencing project: providing services to taxonomists for standard genome sequencing and annotation.</title>
        <authorList>
            <consortium name="The Broad Institute Genomics Platform"/>
            <consortium name="The Broad Institute Genome Sequencing Center for Infectious Disease"/>
            <person name="Wu L."/>
            <person name="Ma J."/>
        </authorList>
    </citation>
    <scope>NUCLEOTIDE SEQUENCE [LARGE SCALE GENOMIC DNA]</scope>
    <source>
        <strain evidence="3">KCTC 32998</strain>
    </source>
</reference>
<sequence length="178" mass="18454">MATTNRKRSTSAKSTAKPAEAKPTETKTDQPAVEGPKATPEAGESAATPTDASHSVSSPSPVNPIESAAPGDSQEAAPSEQATVTGDGSGEALPPVDLDAGERTAAGVNDEDQEEIPALFIRTRKPILRRRRCGHVFTPEGHGIALSGLTAKQIAAFEGDPTLIVEECSFPAKPDEDE</sequence>
<feature type="compositionally biased region" description="Basic residues" evidence="1">
    <location>
        <begin position="1"/>
        <end position="10"/>
    </location>
</feature>
<evidence type="ECO:0008006" key="4">
    <source>
        <dbReference type="Google" id="ProtNLM"/>
    </source>
</evidence>
<evidence type="ECO:0000313" key="3">
    <source>
        <dbReference type="Proteomes" id="UP000646745"/>
    </source>
</evidence>
<evidence type="ECO:0000256" key="1">
    <source>
        <dbReference type="SAM" id="MobiDB-lite"/>
    </source>
</evidence>
<organism evidence="2 3">
    <name type="scientific">Salinicola rhizosphaerae</name>
    <dbReference type="NCBI Taxonomy" id="1443141"/>
    <lineage>
        <taxon>Bacteria</taxon>
        <taxon>Pseudomonadati</taxon>
        <taxon>Pseudomonadota</taxon>
        <taxon>Gammaproteobacteria</taxon>
        <taxon>Oceanospirillales</taxon>
        <taxon>Halomonadaceae</taxon>
        <taxon>Salinicola</taxon>
    </lineage>
</organism>
<dbReference type="SUPFAM" id="SSF160059">
    <property type="entry name" value="PriA/YqbF domain"/>
    <property type="match status" value="1"/>
</dbReference>
<accession>A0ABQ3E642</accession>
<dbReference type="Proteomes" id="UP000646745">
    <property type="component" value="Unassembled WGS sequence"/>
</dbReference>
<dbReference type="EMBL" id="BMZI01000005">
    <property type="protein sequence ID" value="GHB24406.1"/>
    <property type="molecule type" value="Genomic_DNA"/>
</dbReference>
<protein>
    <recommendedName>
        <fullName evidence="4">Mu-like prophage FluMu N-terminal domain-containing protein</fullName>
    </recommendedName>
</protein>